<evidence type="ECO:0000256" key="1">
    <source>
        <dbReference type="ARBA" id="ARBA00001947"/>
    </source>
</evidence>
<proteinExistence type="inferred from homology"/>
<dbReference type="AlphaFoldDB" id="A0A840TVC8"/>
<dbReference type="InterPro" id="IPR024079">
    <property type="entry name" value="MetalloPept_cat_dom_sf"/>
</dbReference>
<organism evidence="10 11">
    <name type="scientific">Rhabdobacter roseus</name>
    <dbReference type="NCBI Taxonomy" id="1655419"/>
    <lineage>
        <taxon>Bacteria</taxon>
        <taxon>Pseudomonadati</taxon>
        <taxon>Bacteroidota</taxon>
        <taxon>Cytophagia</taxon>
        <taxon>Cytophagales</taxon>
        <taxon>Cytophagaceae</taxon>
        <taxon>Rhabdobacter</taxon>
    </lineage>
</organism>
<evidence type="ECO:0000259" key="9">
    <source>
        <dbReference type="Pfam" id="PF05649"/>
    </source>
</evidence>
<feature type="domain" description="Peptidase M13 N-terminal" evidence="9">
    <location>
        <begin position="46"/>
        <end position="426"/>
    </location>
</feature>
<dbReference type="GO" id="GO:0046872">
    <property type="term" value="F:metal ion binding"/>
    <property type="evidence" value="ECO:0007669"/>
    <property type="project" value="UniProtKB-KW"/>
</dbReference>
<evidence type="ECO:0000256" key="5">
    <source>
        <dbReference type="ARBA" id="ARBA00022801"/>
    </source>
</evidence>
<dbReference type="GO" id="GO:0004222">
    <property type="term" value="F:metalloendopeptidase activity"/>
    <property type="evidence" value="ECO:0007669"/>
    <property type="project" value="InterPro"/>
</dbReference>
<sequence length="682" mass="76505">MALLLCGAALTVQMEAAAQKAGVSISGGSTQAKFIDPANMDTSVKPGDDFYTYASGNWVKTNPVPAKETRWGSFNVLRDFNINAVKGLLEESAKNKTAPAGSVEKRVSDFYMAAMDSVTIDKLGYTPIKPDLQRVANLKTKQAVINEIAESRTRGTGSPFFGFYVGQDRKNVEVMVPQFSQGGTTLPDRDYYLKNDARSVKIREAYKEYITKLFTLTGTPAAQATANADVILALETKLAAAQMARVEMRDPYKTYNKLSVADFSKSTPNLDWKKLMPLMKVTGEDTVLINNPSFFVKADSLIAATSLNDLKTYLSWNVLKTSASYLSTDFVNASFAFNQVLTGQKVQTPRWQRMSQLTDGTIGELLGQLYVKKYFTPEAKERMDELIKNLIKAYEVRINNLEWMSPATKEKALAKLHTFTPKIGYPDNWQTYEGFEIKPNTFYANVKNGSRWGYQDMVSRLGKPVDKTRWGMTPPTVNAYYNPVQNEIVFPAGILQFPFFDPNADDAINYGGIGAVIGHEISHGFDDSGSQYDKDGYLRNWWTDEDRQKFMERANQIVEQYNKYTVLDTLHVNGKLTLGENIGDLGGLNAAYTAFKMTKQGQSNEKIDGFTPDQRFFLAWAQVWRTNILPEAAAQQVLVDPHSPGQWRTIGPLVNMDAWYEAFDVKPGDKLYVAPEDRIRLW</sequence>
<dbReference type="PROSITE" id="PS51885">
    <property type="entry name" value="NEPRILYSIN"/>
    <property type="match status" value="1"/>
</dbReference>
<dbReference type="Pfam" id="PF01431">
    <property type="entry name" value="Peptidase_M13"/>
    <property type="match status" value="1"/>
</dbReference>
<dbReference type="InterPro" id="IPR042089">
    <property type="entry name" value="Peptidase_M13_dom_2"/>
</dbReference>
<dbReference type="GO" id="GO:0016485">
    <property type="term" value="P:protein processing"/>
    <property type="evidence" value="ECO:0007669"/>
    <property type="project" value="TreeGrafter"/>
</dbReference>
<dbReference type="PANTHER" id="PTHR11733:SF167">
    <property type="entry name" value="FI17812P1-RELATED"/>
    <property type="match status" value="1"/>
</dbReference>
<dbReference type="Pfam" id="PF05649">
    <property type="entry name" value="Peptidase_M13_N"/>
    <property type="match status" value="1"/>
</dbReference>
<comment type="similarity">
    <text evidence="2">Belongs to the peptidase M13 family.</text>
</comment>
<evidence type="ECO:0000256" key="3">
    <source>
        <dbReference type="ARBA" id="ARBA00022670"/>
    </source>
</evidence>
<dbReference type="GO" id="GO:0005886">
    <property type="term" value="C:plasma membrane"/>
    <property type="evidence" value="ECO:0007669"/>
    <property type="project" value="TreeGrafter"/>
</dbReference>
<keyword evidence="3" id="KW-0645">Protease</keyword>
<keyword evidence="4" id="KW-0479">Metal-binding</keyword>
<feature type="domain" description="Peptidase M13 C-terminal" evidence="8">
    <location>
        <begin position="478"/>
        <end position="679"/>
    </location>
</feature>
<evidence type="ECO:0000256" key="7">
    <source>
        <dbReference type="ARBA" id="ARBA00023049"/>
    </source>
</evidence>
<dbReference type="InterPro" id="IPR008753">
    <property type="entry name" value="Peptidase_M13_N"/>
</dbReference>
<protein>
    <submittedName>
        <fullName evidence="10">Putative endopeptidase</fullName>
        <ecNumber evidence="10">3.4.24.-</ecNumber>
    </submittedName>
</protein>
<evidence type="ECO:0000313" key="10">
    <source>
        <dbReference type="EMBL" id="MBB5285223.1"/>
    </source>
</evidence>
<evidence type="ECO:0000256" key="4">
    <source>
        <dbReference type="ARBA" id="ARBA00022723"/>
    </source>
</evidence>
<dbReference type="EMBL" id="JACHGF010000005">
    <property type="protein sequence ID" value="MBB5285223.1"/>
    <property type="molecule type" value="Genomic_DNA"/>
</dbReference>
<dbReference type="Gene3D" id="3.40.390.10">
    <property type="entry name" value="Collagenase (Catalytic Domain)"/>
    <property type="match status" value="1"/>
</dbReference>
<dbReference type="PANTHER" id="PTHR11733">
    <property type="entry name" value="ZINC METALLOPROTEASE FAMILY M13 NEPRILYSIN-RELATED"/>
    <property type="match status" value="1"/>
</dbReference>
<evidence type="ECO:0000259" key="8">
    <source>
        <dbReference type="Pfam" id="PF01431"/>
    </source>
</evidence>
<dbReference type="Gene3D" id="1.10.1380.10">
    <property type="entry name" value="Neutral endopeptidase , domain2"/>
    <property type="match status" value="1"/>
</dbReference>
<gene>
    <name evidence="10" type="ORF">HNQ92_003380</name>
</gene>
<dbReference type="InterPro" id="IPR000718">
    <property type="entry name" value="Peptidase_M13"/>
</dbReference>
<evidence type="ECO:0000256" key="2">
    <source>
        <dbReference type="ARBA" id="ARBA00007357"/>
    </source>
</evidence>
<dbReference type="InterPro" id="IPR018497">
    <property type="entry name" value="Peptidase_M13_C"/>
</dbReference>
<dbReference type="EC" id="3.4.24.-" evidence="10"/>
<accession>A0A840TVC8</accession>
<keyword evidence="7" id="KW-0482">Metalloprotease</keyword>
<evidence type="ECO:0000256" key="6">
    <source>
        <dbReference type="ARBA" id="ARBA00022833"/>
    </source>
</evidence>
<keyword evidence="6" id="KW-0862">Zinc</keyword>
<dbReference type="CDD" id="cd08662">
    <property type="entry name" value="M13"/>
    <property type="match status" value="1"/>
</dbReference>
<name>A0A840TVC8_9BACT</name>
<dbReference type="SUPFAM" id="SSF55486">
    <property type="entry name" value="Metalloproteases ('zincins'), catalytic domain"/>
    <property type="match status" value="1"/>
</dbReference>
<dbReference type="PRINTS" id="PR00786">
    <property type="entry name" value="NEPRILYSIN"/>
</dbReference>
<keyword evidence="5 10" id="KW-0378">Hydrolase</keyword>
<reference evidence="10 11" key="1">
    <citation type="submission" date="2020-08" db="EMBL/GenBank/DDBJ databases">
        <title>Genomic Encyclopedia of Type Strains, Phase IV (KMG-IV): sequencing the most valuable type-strain genomes for metagenomic binning, comparative biology and taxonomic classification.</title>
        <authorList>
            <person name="Goeker M."/>
        </authorList>
    </citation>
    <scope>NUCLEOTIDE SEQUENCE [LARGE SCALE GENOMIC DNA]</scope>
    <source>
        <strain evidence="10 11">DSM 105074</strain>
    </source>
</reference>
<dbReference type="Proteomes" id="UP000557307">
    <property type="component" value="Unassembled WGS sequence"/>
</dbReference>
<comment type="caution">
    <text evidence="10">The sequence shown here is derived from an EMBL/GenBank/DDBJ whole genome shotgun (WGS) entry which is preliminary data.</text>
</comment>
<keyword evidence="11" id="KW-1185">Reference proteome</keyword>
<comment type="cofactor">
    <cofactor evidence="1">
        <name>Zn(2+)</name>
        <dbReference type="ChEBI" id="CHEBI:29105"/>
    </cofactor>
</comment>
<evidence type="ECO:0000313" key="11">
    <source>
        <dbReference type="Proteomes" id="UP000557307"/>
    </source>
</evidence>